<feature type="domain" description="Probable DNA packing protein C-terminal" evidence="1">
    <location>
        <begin position="127"/>
        <end position="368"/>
    </location>
</feature>
<evidence type="ECO:0000259" key="1">
    <source>
        <dbReference type="Pfam" id="PF02499"/>
    </source>
</evidence>
<accession>A0AAW0P2F4</accession>
<dbReference type="Proteomes" id="UP001460270">
    <property type="component" value="Unassembled WGS sequence"/>
</dbReference>
<dbReference type="Pfam" id="PF02499">
    <property type="entry name" value="DNA_pack_C"/>
    <property type="match status" value="1"/>
</dbReference>
<dbReference type="Gene3D" id="3.30.420.320">
    <property type="match status" value="1"/>
</dbReference>
<dbReference type="GO" id="GO:0051276">
    <property type="term" value="P:chromosome organization"/>
    <property type="evidence" value="ECO:0007669"/>
    <property type="project" value="InterPro"/>
</dbReference>
<dbReference type="EMBL" id="JBBPFD010000008">
    <property type="protein sequence ID" value="KAK7915605.1"/>
    <property type="molecule type" value="Genomic_DNA"/>
</dbReference>
<sequence>MELWCHLQSLGTVEQKHSKADDRSLSSLQSKKALEPIAQLCVSWPALRFPHTFTVAQASRGQSADLILVDEVGFVSSKVLKSVLPNIAFRGRKQVHITSHVSETPWLNKVSDIRGEDGEPAYHVVSQSFKCRYHARDPGLTCFCLGVYCPQHISVQGHLKELMNMVTPNGFECEVTGSSSTSSTDTKSDNTTPFEPRLLNKFLSNNTVTTEYLSRATVVRAYMCLDPTFGGGSMSCAGVCSAVELANGKLVVMALEELEIRDLDQVSQVYAALLSAHIRLLKLLMPRVMWKEVPVVVVFEQNTYVNALFDVKCLIEQHLSRSGFKVLFYHKWSQTHNKYMLGKYVGAKTKLSMVLSTVTAIEKETLCYCDTVMSLGWAVLSEATKKTRVLESTLGITRGAGCSSKMGSKKEVFMYRRSKRGVNLATDITASLLDTCDIVTLPGDRLADKAHAEQGKLLLGKLREEMAIVTIAEKAGKNTTVITGGKRSVAGEYTRDDMLSAFLLLSHTRDEIHCGDSSIRIGGEVYY</sequence>
<name>A0AAW0P2F4_9GOBI</name>
<keyword evidence="3" id="KW-1185">Reference proteome</keyword>
<organism evidence="2 3">
    <name type="scientific">Mugilogobius chulae</name>
    <name type="common">yellowstripe goby</name>
    <dbReference type="NCBI Taxonomy" id="88201"/>
    <lineage>
        <taxon>Eukaryota</taxon>
        <taxon>Metazoa</taxon>
        <taxon>Chordata</taxon>
        <taxon>Craniata</taxon>
        <taxon>Vertebrata</taxon>
        <taxon>Euteleostomi</taxon>
        <taxon>Actinopterygii</taxon>
        <taxon>Neopterygii</taxon>
        <taxon>Teleostei</taxon>
        <taxon>Neoteleostei</taxon>
        <taxon>Acanthomorphata</taxon>
        <taxon>Gobiaria</taxon>
        <taxon>Gobiiformes</taxon>
        <taxon>Gobioidei</taxon>
        <taxon>Gobiidae</taxon>
        <taxon>Gobionellinae</taxon>
        <taxon>Mugilogobius</taxon>
    </lineage>
</organism>
<proteinExistence type="predicted"/>
<evidence type="ECO:0000313" key="3">
    <source>
        <dbReference type="Proteomes" id="UP001460270"/>
    </source>
</evidence>
<dbReference type="InterPro" id="IPR038435">
    <property type="entry name" value="DNA_pack_C_sf"/>
</dbReference>
<dbReference type="InterPro" id="IPR003498">
    <property type="entry name" value="DNA_pack_C"/>
</dbReference>
<comment type="caution">
    <text evidence="2">The sequence shown here is derived from an EMBL/GenBank/DDBJ whole genome shotgun (WGS) entry which is preliminary data.</text>
</comment>
<gene>
    <name evidence="2" type="ORF">WMY93_011366</name>
</gene>
<reference evidence="3" key="1">
    <citation type="submission" date="2024-04" db="EMBL/GenBank/DDBJ databases">
        <title>Salinicola lusitanus LLJ914,a marine bacterium isolated from the Okinawa Trough.</title>
        <authorList>
            <person name="Li J."/>
        </authorList>
    </citation>
    <scope>NUCLEOTIDE SEQUENCE [LARGE SCALE GENOMIC DNA]</scope>
</reference>
<evidence type="ECO:0000313" key="2">
    <source>
        <dbReference type="EMBL" id="KAK7915605.1"/>
    </source>
</evidence>
<dbReference type="AlphaFoldDB" id="A0AAW0P2F4"/>
<protein>
    <recommendedName>
        <fullName evidence="1">Probable DNA packing protein C-terminal domain-containing protein</fullName>
    </recommendedName>
</protein>